<organism evidence="1 2">
    <name type="scientific">Pythium insidiosum</name>
    <name type="common">Pythiosis disease agent</name>
    <dbReference type="NCBI Taxonomy" id="114742"/>
    <lineage>
        <taxon>Eukaryota</taxon>
        <taxon>Sar</taxon>
        <taxon>Stramenopiles</taxon>
        <taxon>Oomycota</taxon>
        <taxon>Peronosporomycetes</taxon>
        <taxon>Pythiales</taxon>
        <taxon>Pythiaceae</taxon>
        <taxon>Pythium</taxon>
    </lineage>
</organism>
<evidence type="ECO:0000313" key="2">
    <source>
        <dbReference type="Proteomes" id="UP001209570"/>
    </source>
</evidence>
<dbReference type="EMBL" id="JAKCXM010000004">
    <property type="protein sequence ID" value="KAJ0409462.1"/>
    <property type="molecule type" value="Genomic_DNA"/>
</dbReference>
<accession>A0AAD5QAU2</accession>
<proteinExistence type="predicted"/>
<dbReference type="AlphaFoldDB" id="A0AAD5QAU2"/>
<keyword evidence="2" id="KW-1185">Reference proteome</keyword>
<gene>
    <name evidence="1" type="ORF">P43SY_002352</name>
</gene>
<evidence type="ECO:0000313" key="1">
    <source>
        <dbReference type="EMBL" id="KAJ0409462.1"/>
    </source>
</evidence>
<protein>
    <submittedName>
        <fullName evidence="1">Uncharacterized protein</fullName>
    </submittedName>
</protein>
<dbReference type="Proteomes" id="UP001209570">
    <property type="component" value="Unassembled WGS sequence"/>
</dbReference>
<name>A0AAD5QAU2_PYTIN</name>
<reference evidence="1" key="1">
    <citation type="submission" date="2021-12" db="EMBL/GenBank/DDBJ databases">
        <title>Prjna785345.</title>
        <authorList>
            <person name="Rujirawat T."/>
            <person name="Krajaejun T."/>
        </authorList>
    </citation>
    <scope>NUCLEOTIDE SEQUENCE</scope>
    <source>
        <strain evidence="1">Pi057C3</strain>
    </source>
</reference>
<sequence>MLRNVLIMSASGIVLFSKEYVNAVAQPRLVGSLVTAMIEFSTKTTGAPVSYIELSTVAVTIVSDEVHKVSCALFHDTTDGAAFSSFIAKEILDAFISEFGAELGAVGHNLRDFHRFQYRIHTIIRDSSRQLLRKLQGQRGIMKAILVSDEKVQCATVDVDQIGVLANFQALVNASCDMIVTALTGAQP</sequence>
<comment type="caution">
    <text evidence="1">The sequence shown here is derived from an EMBL/GenBank/DDBJ whole genome shotgun (WGS) entry which is preliminary data.</text>
</comment>